<organism evidence="1 2">
    <name type="scientific">Qipengyuania algicida</name>
    <dbReference type="NCBI Taxonomy" id="1836209"/>
    <lineage>
        <taxon>Bacteria</taxon>
        <taxon>Pseudomonadati</taxon>
        <taxon>Pseudomonadota</taxon>
        <taxon>Alphaproteobacteria</taxon>
        <taxon>Sphingomonadales</taxon>
        <taxon>Erythrobacteraceae</taxon>
        <taxon>Qipengyuania</taxon>
    </lineage>
</organism>
<dbReference type="RefSeq" id="WP_160752119.1">
    <property type="nucleotide sequence ID" value="NZ_WTYA01000002.1"/>
</dbReference>
<protein>
    <submittedName>
        <fullName evidence="1">Uncharacterized protein</fullName>
    </submittedName>
</protein>
<proteinExistence type="predicted"/>
<dbReference type="OrthoDB" id="7391222at2"/>
<name>A0A845AC50_9SPHN</name>
<dbReference type="AlphaFoldDB" id="A0A845AC50"/>
<comment type="caution">
    <text evidence="1">The sequence shown here is derived from an EMBL/GenBank/DDBJ whole genome shotgun (WGS) entry which is preliminary data.</text>
</comment>
<sequence length="132" mass="14219">MNQLIQIIGSLAAILALAWIAARLKLGGDRRIVDEAEAGRLADEAVSGFTASDIAIDRDRTAALMRDAQGRVLLLRRHGAHFAGRVLDPGAEIALSGNRVELVPADRRFGPATLNFDNRPPEWVVRLTTGGN</sequence>
<reference evidence="1 2" key="1">
    <citation type="submission" date="2019-12" db="EMBL/GenBank/DDBJ databases">
        <title>Genomic-based taxomic classification of the family Erythrobacteraceae.</title>
        <authorList>
            <person name="Xu L."/>
        </authorList>
    </citation>
    <scope>NUCLEOTIDE SEQUENCE [LARGE SCALE GENOMIC DNA]</scope>
    <source>
        <strain evidence="1 2">KEMB 9005-328</strain>
    </source>
</reference>
<evidence type="ECO:0000313" key="2">
    <source>
        <dbReference type="Proteomes" id="UP000439780"/>
    </source>
</evidence>
<dbReference type="EMBL" id="WTYA01000002">
    <property type="protein sequence ID" value="MXP27820.1"/>
    <property type="molecule type" value="Genomic_DNA"/>
</dbReference>
<accession>A0A845AC50</accession>
<gene>
    <name evidence="1" type="ORF">GRI58_03150</name>
</gene>
<evidence type="ECO:0000313" key="1">
    <source>
        <dbReference type="EMBL" id="MXP27820.1"/>
    </source>
</evidence>
<keyword evidence="2" id="KW-1185">Reference proteome</keyword>
<dbReference type="Proteomes" id="UP000439780">
    <property type="component" value="Unassembled WGS sequence"/>
</dbReference>